<dbReference type="Proteomes" id="UP001627154">
    <property type="component" value="Unassembled WGS sequence"/>
</dbReference>
<keyword evidence="3" id="KW-1185">Reference proteome</keyword>
<reference evidence="2 3" key="1">
    <citation type="journal article" date="2024" name="bioRxiv">
        <title>A reference genome for Trichogramma kaykai: A tiny desert-dwelling parasitoid wasp with competing sex-ratio distorters.</title>
        <authorList>
            <person name="Culotta J."/>
            <person name="Lindsey A.R."/>
        </authorList>
    </citation>
    <scope>NUCLEOTIDE SEQUENCE [LARGE SCALE GENOMIC DNA]</scope>
    <source>
        <strain evidence="2 3">KSX58</strain>
    </source>
</reference>
<protein>
    <recommendedName>
        <fullName evidence="1">BTB domain-containing protein</fullName>
    </recommendedName>
</protein>
<feature type="domain" description="BTB" evidence="1">
    <location>
        <begin position="175"/>
        <end position="243"/>
    </location>
</feature>
<evidence type="ECO:0000313" key="2">
    <source>
        <dbReference type="EMBL" id="KAL3393538.1"/>
    </source>
</evidence>
<dbReference type="Gene3D" id="6.10.250.3030">
    <property type="match status" value="1"/>
</dbReference>
<dbReference type="SMART" id="SM00225">
    <property type="entry name" value="BTB"/>
    <property type="match status" value="1"/>
</dbReference>
<dbReference type="SUPFAM" id="SSF54695">
    <property type="entry name" value="POZ domain"/>
    <property type="match status" value="1"/>
</dbReference>
<name>A0ABD2WKI3_9HYME</name>
<dbReference type="EMBL" id="JBJJXI010000096">
    <property type="protein sequence ID" value="KAL3393538.1"/>
    <property type="molecule type" value="Genomic_DNA"/>
</dbReference>
<dbReference type="InterPro" id="IPR011333">
    <property type="entry name" value="SKP1/BTB/POZ_sf"/>
</dbReference>
<evidence type="ECO:0000259" key="1">
    <source>
        <dbReference type="PROSITE" id="PS50097"/>
    </source>
</evidence>
<dbReference type="SUPFAM" id="SSF49599">
    <property type="entry name" value="TRAF domain-like"/>
    <property type="match status" value="1"/>
</dbReference>
<sequence>MSKDKKIIGYSDISKENYDFTWVIKSYLLILEKGQGKIISPIFTIGNKNQTKFQLKLKKRKDTISTRVALYLLCVTTNAEITSSYKLSIFKDDEIVHSVMDSQTFREPSVKEIFDIQTYDMNKFISSTGTITIQYELTIATGNTQNFLNLESDNTNKVLVLKCNFNWLFLNKNFSDVILKTACGKEIPAHTGVLSIASSVFKDMFNRNMLENRSKSVNLIDVSYEAAVELLRYIYTGVVETQEFSLTSELLTAADEYQIEELKNECEEILISSLSIENVVKALKIADKCSVKHLKKEAVDFIKRNISGPLDYDDISNMILVELLRYIYTGGVETRDKYQVNELKNKCEELLNSNLSTENALEILKVADKYDMKSLKKNSDGFYKIAYYRTFEFR</sequence>
<dbReference type="PROSITE" id="PS50097">
    <property type="entry name" value="BTB"/>
    <property type="match status" value="1"/>
</dbReference>
<accession>A0ABD2WKI3</accession>
<gene>
    <name evidence="2" type="ORF">TKK_011826</name>
</gene>
<dbReference type="Gene3D" id="3.30.710.10">
    <property type="entry name" value="Potassium Channel Kv1.1, Chain A"/>
    <property type="match status" value="2"/>
</dbReference>
<dbReference type="InterPro" id="IPR000210">
    <property type="entry name" value="BTB/POZ_dom"/>
</dbReference>
<dbReference type="PANTHER" id="PTHR24413">
    <property type="entry name" value="SPECKLE-TYPE POZ PROTEIN"/>
    <property type="match status" value="1"/>
</dbReference>
<evidence type="ECO:0000313" key="3">
    <source>
        <dbReference type="Proteomes" id="UP001627154"/>
    </source>
</evidence>
<organism evidence="2 3">
    <name type="scientific">Trichogramma kaykai</name>
    <dbReference type="NCBI Taxonomy" id="54128"/>
    <lineage>
        <taxon>Eukaryota</taxon>
        <taxon>Metazoa</taxon>
        <taxon>Ecdysozoa</taxon>
        <taxon>Arthropoda</taxon>
        <taxon>Hexapoda</taxon>
        <taxon>Insecta</taxon>
        <taxon>Pterygota</taxon>
        <taxon>Neoptera</taxon>
        <taxon>Endopterygota</taxon>
        <taxon>Hymenoptera</taxon>
        <taxon>Apocrita</taxon>
        <taxon>Proctotrupomorpha</taxon>
        <taxon>Chalcidoidea</taxon>
        <taxon>Trichogrammatidae</taxon>
        <taxon>Trichogramma</taxon>
    </lineage>
</organism>
<dbReference type="InterPro" id="IPR008974">
    <property type="entry name" value="TRAF-like"/>
</dbReference>
<dbReference type="Gene3D" id="2.60.210.10">
    <property type="entry name" value="Apoptosis, Tumor Necrosis Factor Receptor Associated Protein 2, Chain A"/>
    <property type="match status" value="1"/>
</dbReference>
<dbReference type="Pfam" id="PF00651">
    <property type="entry name" value="BTB"/>
    <property type="match status" value="1"/>
</dbReference>
<comment type="caution">
    <text evidence="2">The sequence shown here is derived from an EMBL/GenBank/DDBJ whole genome shotgun (WGS) entry which is preliminary data.</text>
</comment>
<dbReference type="AlphaFoldDB" id="A0ABD2WKI3"/>
<proteinExistence type="predicted"/>